<dbReference type="OrthoDB" id="9797341at2"/>
<evidence type="ECO:0000313" key="5">
    <source>
        <dbReference type="Proteomes" id="UP000064893"/>
    </source>
</evidence>
<evidence type="ECO:0000256" key="1">
    <source>
        <dbReference type="ARBA" id="ARBA00022553"/>
    </source>
</evidence>
<name>A0A0S2I3C2_9BACT</name>
<dbReference type="SMART" id="SM00448">
    <property type="entry name" value="REC"/>
    <property type="match status" value="1"/>
</dbReference>
<dbReference type="STRING" id="1307839.L21SP5_03115"/>
<sequence length="129" mass="14489">MLINLLIIDDDIFFRELLKDILIEYPVQLYEASNGDEGLDILKQEPIHVVITDIIMPEKEGLESIIEIIQKYPGVKILAVSGGGSDGSVHYLEMAKSLGAHETMAKPFDQNELIEKLNRLTNNKITPEI</sequence>
<feature type="domain" description="Response regulatory" evidence="3">
    <location>
        <begin position="4"/>
        <end position="121"/>
    </location>
</feature>
<evidence type="ECO:0000259" key="3">
    <source>
        <dbReference type="PROSITE" id="PS50110"/>
    </source>
</evidence>
<dbReference type="Proteomes" id="UP000064893">
    <property type="component" value="Chromosome"/>
</dbReference>
<keyword evidence="5" id="KW-1185">Reference proteome</keyword>
<dbReference type="PANTHER" id="PTHR44591:SF23">
    <property type="entry name" value="CHEY SUBFAMILY"/>
    <property type="match status" value="1"/>
</dbReference>
<dbReference type="InterPro" id="IPR050595">
    <property type="entry name" value="Bact_response_regulator"/>
</dbReference>
<keyword evidence="1 2" id="KW-0597">Phosphoprotein</keyword>
<accession>A0A0S2I3C2</accession>
<dbReference type="Gene3D" id="3.40.50.2300">
    <property type="match status" value="1"/>
</dbReference>
<gene>
    <name evidence="4" type="primary">cheY_2</name>
    <name evidence="4" type="ORF">L21SP5_03115</name>
</gene>
<dbReference type="InterPro" id="IPR011006">
    <property type="entry name" value="CheY-like_superfamily"/>
</dbReference>
<protein>
    <submittedName>
        <fullName evidence="4">Chemotaxis protein CheY</fullName>
    </submittedName>
</protein>
<organism evidence="4 5">
    <name type="scientific">Salinivirga cyanobacteriivorans</name>
    <dbReference type="NCBI Taxonomy" id="1307839"/>
    <lineage>
        <taxon>Bacteria</taxon>
        <taxon>Pseudomonadati</taxon>
        <taxon>Bacteroidota</taxon>
        <taxon>Bacteroidia</taxon>
        <taxon>Bacteroidales</taxon>
        <taxon>Salinivirgaceae</taxon>
        <taxon>Salinivirga</taxon>
    </lineage>
</organism>
<dbReference type="SUPFAM" id="SSF52172">
    <property type="entry name" value="CheY-like"/>
    <property type="match status" value="1"/>
</dbReference>
<evidence type="ECO:0000256" key="2">
    <source>
        <dbReference type="PROSITE-ProRule" id="PRU00169"/>
    </source>
</evidence>
<dbReference type="EMBL" id="CP013118">
    <property type="protein sequence ID" value="ALO16730.1"/>
    <property type="molecule type" value="Genomic_DNA"/>
</dbReference>
<proteinExistence type="predicted"/>
<dbReference type="PANTHER" id="PTHR44591">
    <property type="entry name" value="STRESS RESPONSE REGULATOR PROTEIN 1"/>
    <property type="match status" value="1"/>
</dbReference>
<dbReference type="RefSeq" id="WP_057954079.1">
    <property type="nucleotide sequence ID" value="NZ_CP013118.1"/>
</dbReference>
<dbReference type="Pfam" id="PF00072">
    <property type="entry name" value="Response_reg"/>
    <property type="match status" value="1"/>
</dbReference>
<dbReference type="KEGG" id="blq:L21SP5_03115"/>
<evidence type="ECO:0000313" key="4">
    <source>
        <dbReference type="EMBL" id="ALO16730.1"/>
    </source>
</evidence>
<dbReference type="InterPro" id="IPR001789">
    <property type="entry name" value="Sig_transdc_resp-reg_receiver"/>
</dbReference>
<feature type="modified residue" description="4-aspartylphosphate" evidence="2">
    <location>
        <position position="53"/>
    </location>
</feature>
<dbReference type="PROSITE" id="PS50110">
    <property type="entry name" value="RESPONSE_REGULATORY"/>
    <property type="match status" value="1"/>
</dbReference>
<dbReference type="GO" id="GO:0000160">
    <property type="term" value="P:phosphorelay signal transduction system"/>
    <property type="evidence" value="ECO:0007669"/>
    <property type="project" value="InterPro"/>
</dbReference>
<dbReference type="AlphaFoldDB" id="A0A0S2I3C2"/>
<reference evidence="4 5" key="1">
    <citation type="submission" date="2015-11" db="EMBL/GenBank/DDBJ databases">
        <title>Description and complete genome sequence of a novel strain predominating in hypersaline microbial mats and representing a new family of the Bacteriodetes phylum.</title>
        <authorList>
            <person name="Spring S."/>
            <person name="Bunk B."/>
            <person name="Sproer C."/>
            <person name="Klenk H.-P."/>
        </authorList>
    </citation>
    <scope>NUCLEOTIDE SEQUENCE [LARGE SCALE GENOMIC DNA]</scope>
    <source>
        <strain evidence="4 5">L21-Spi-D4</strain>
    </source>
</reference>